<sequence length="254" mass="29096">MLNIPVGLQMFTLRNESEKDFIGTLERVADIGFQGVEFAGYGGMEAKDLRRTIDQLGLKAASSHIPITSIESEIGEVIQAQQILGSKHIVCPHLPVERRSDEDYHKLVKILNEAGRKCQEEGITLSYHNHDFELRQMNDGKTPLEFLLTETNHEWVKAEFDIYWLTKAGESPVKWLSKYEERTPLVHLKDMTTDGERFFAELGTGGVDIESVLNRAESNNVEWWIVEQDQSRRSPFESISKSLRYLREQNVTSI</sequence>
<organism evidence="2 3">
    <name type="scientific">Halobacillus shinanisalinarum</name>
    <dbReference type="NCBI Taxonomy" id="2932258"/>
    <lineage>
        <taxon>Bacteria</taxon>
        <taxon>Bacillati</taxon>
        <taxon>Bacillota</taxon>
        <taxon>Bacilli</taxon>
        <taxon>Bacillales</taxon>
        <taxon>Bacillaceae</taxon>
        <taxon>Halobacillus</taxon>
    </lineage>
</organism>
<reference evidence="2 3" key="1">
    <citation type="submission" date="2022-04" db="EMBL/GenBank/DDBJ databases">
        <title>Halobacillus sp. isolated from saltern.</title>
        <authorList>
            <person name="Won M."/>
            <person name="Lee C.-M."/>
            <person name="Woen H.-Y."/>
            <person name="Kwon S.-W."/>
        </authorList>
    </citation>
    <scope>NUCLEOTIDE SEQUENCE [LARGE SCALE GENOMIC DNA]</scope>
    <source>
        <strain evidence="2 3">SSTM10-2</strain>
    </source>
</reference>
<dbReference type="Gene3D" id="3.20.20.150">
    <property type="entry name" value="Divalent-metal-dependent TIM barrel enzymes"/>
    <property type="match status" value="1"/>
</dbReference>
<dbReference type="InterPro" id="IPR013022">
    <property type="entry name" value="Xyl_isomerase-like_TIM-brl"/>
</dbReference>
<dbReference type="RefSeq" id="WP_244752906.1">
    <property type="nucleotide sequence ID" value="NZ_CP095074.1"/>
</dbReference>
<evidence type="ECO:0000313" key="3">
    <source>
        <dbReference type="Proteomes" id="UP000831880"/>
    </source>
</evidence>
<feature type="domain" description="Xylose isomerase-like TIM barrel" evidence="1">
    <location>
        <begin position="25"/>
        <end position="248"/>
    </location>
</feature>
<proteinExistence type="predicted"/>
<evidence type="ECO:0000313" key="2">
    <source>
        <dbReference type="EMBL" id="UOQ93304.1"/>
    </source>
</evidence>
<dbReference type="InterPro" id="IPR036237">
    <property type="entry name" value="Xyl_isomerase-like_sf"/>
</dbReference>
<dbReference type="Proteomes" id="UP000831880">
    <property type="component" value="Chromosome"/>
</dbReference>
<dbReference type="EMBL" id="CP095074">
    <property type="protein sequence ID" value="UOQ93304.1"/>
    <property type="molecule type" value="Genomic_DNA"/>
</dbReference>
<accession>A0ABY4GYY6</accession>
<protein>
    <submittedName>
        <fullName evidence="2">Sugar phosphate isomerase/epimerase</fullName>
    </submittedName>
</protein>
<dbReference type="Pfam" id="PF01261">
    <property type="entry name" value="AP_endonuc_2"/>
    <property type="match status" value="1"/>
</dbReference>
<gene>
    <name evidence="2" type="ORF">MUO14_23500</name>
</gene>
<dbReference type="PANTHER" id="PTHR12110">
    <property type="entry name" value="HYDROXYPYRUVATE ISOMERASE"/>
    <property type="match status" value="1"/>
</dbReference>
<name>A0ABY4GYY6_9BACI</name>
<dbReference type="GO" id="GO:0016853">
    <property type="term" value="F:isomerase activity"/>
    <property type="evidence" value="ECO:0007669"/>
    <property type="project" value="UniProtKB-KW"/>
</dbReference>
<dbReference type="SUPFAM" id="SSF51658">
    <property type="entry name" value="Xylose isomerase-like"/>
    <property type="match status" value="1"/>
</dbReference>
<keyword evidence="3" id="KW-1185">Reference proteome</keyword>
<keyword evidence="2" id="KW-0413">Isomerase</keyword>
<dbReference type="PANTHER" id="PTHR12110:SF41">
    <property type="entry name" value="INOSOSE DEHYDRATASE"/>
    <property type="match status" value="1"/>
</dbReference>
<dbReference type="InterPro" id="IPR050312">
    <property type="entry name" value="IolE/XylAMocC-like"/>
</dbReference>
<evidence type="ECO:0000259" key="1">
    <source>
        <dbReference type="Pfam" id="PF01261"/>
    </source>
</evidence>